<proteinExistence type="predicted"/>
<comment type="caution">
    <text evidence="2">The sequence shown here is derived from an EMBL/GenBank/DDBJ whole genome shotgun (WGS) entry which is preliminary data.</text>
</comment>
<evidence type="ECO:0000313" key="3">
    <source>
        <dbReference type="Proteomes" id="UP001283341"/>
    </source>
</evidence>
<keyword evidence="3" id="KW-1185">Reference proteome</keyword>
<dbReference type="EMBL" id="JAUEDM010000004">
    <property type="protein sequence ID" value="KAK3318670.1"/>
    <property type="molecule type" value="Genomic_DNA"/>
</dbReference>
<sequence>MCLSRSLWLVRLNAAGVPAQTTRRRTAARPHSSLADRPLGTEPPHHVPRREKLPYIASSTPTTSSPYLSIPLVIFKHHTESNTQNNVYEPTEHSLSYKRRTYIQLLPHLSLLNTWKLFQASLCRYQTIGPPPGDHVNPNLTGPKTPISTESQAFLGKQ</sequence>
<gene>
    <name evidence="2" type="ORF">B0H66DRAFT_247291</name>
</gene>
<accession>A0AAE0I598</accession>
<dbReference type="AlphaFoldDB" id="A0AAE0I598"/>
<organism evidence="2 3">
    <name type="scientific">Apodospora peruviana</name>
    <dbReference type="NCBI Taxonomy" id="516989"/>
    <lineage>
        <taxon>Eukaryota</taxon>
        <taxon>Fungi</taxon>
        <taxon>Dikarya</taxon>
        <taxon>Ascomycota</taxon>
        <taxon>Pezizomycotina</taxon>
        <taxon>Sordariomycetes</taxon>
        <taxon>Sordariomycetidae</taxon>
        <taxon>Sordariales</taxon>
        <taxon>Lasiosphaeriaceae</taxon>
        <taxon>Apodospora</taxon>
    </lineage>
</organism>
<feature type="region of interest" description="Disordered" evidence="1">
    <location>
        <begin position="19"/>
        <end position="51"/>
    </location>
</feature>
<feature type="compositionally biased region" description="Polar residues" evidence="1">
    <location>
        <begin position="138"/>
        <end position="152"/>
    </location>
</feature>
<reference evidence="2" key="2">
    <citation type="submission" date="2023-06" db="EMBL/GenBank/DDBJ databases">
        <authorList>
            <consortium name="Lawrence Berkeley National Laboratory"/>
            <person name="Haridas S."/>
            <person name="Hensen N."/>
            <person name="Bonometti L."/>
            <person name="Westerberg I."/>
            <person name="Brannstrom I.O."/>
            <person name="Guillou S."/>
            <person name="Cros-Aarteil S."/>
            <person name="Calhoun S."/>
            <person name="Kuo A."/>
            <person name="Mondo S."/>
            <person name="Pangilinan J."/>
            <person name="Riley R."/>
            <person name="Labutti K."/>
            <person name="Andreopoulos B."/>
            <person name="Lipzen A."/>
            <person name="Chen C."/>
            <person name="Yanf M."/>
            <person name="Daum C."/>
            <person name="Ng V."/>
            <person name="Clum A."/>
            <person name="Steindorff A."/>
            <person name="Ohm R."/>
            <person name="Martin F."/>
            <person name="Silar P."/>
            <person name="Natvig D."/>
            <person name="Lalanne C."/>
            <person name="Gautier V."/>
            <person name="Ament-Velasquez S.L."/>
            <person name="Kruys A."/>
            <person name="Hutchinson M.I."/>
            <person name="Powell A.J."/>
            <person name="Barry K."/>
            <person name="Miller A.N."/>
            <person name="Grigoriev I.V."/>
            <person name="Debuchy R."/>
            <person name="Gladieux P."/>
            <person name="Thoren M.H."/>
            <person name="Johannesson H."/>
        </authorList>
    </citation>
    <scope>NUCLEOTIDE SEQUENCE</scope>
    <source>
        <strain evidence="2">CBS 118394</strain>
    </source>
</reference>
<evidence type="ECO:0000313" key="2">
    <source>
        <dbReference type="EMBL" id="KAK3318670.1"/>
    </source>
</evidence>
<dbReference type="Proteomes" id="UP001283341">
    <property type="component" value="Unassembled WGS sequence"/>
</dbReference>
<reference evidence="2" key="1">
    <citation type="journal article" date="2023" name="Mol. Phylogenet. Evol.">
        <title>Genome-scale phylogeny and comparative genomics of the fungal order Sordariales.</title>
        <authorList>
            <person name="Hensen N."/>
            <person name="Bonometti L."/>
            <person name="Westerberg I."/>
            <person name="Brannstrom I.O."/>
            <person name="Guillou S."/>
            <person name="Cros-Aarteil S."/>
            <person name="Calhoun S."/>
            <person name="Haridas S."/>
            <person name="Kuo A."/>
            <person name="Mondo S."/>
            <person name="Pangilinan J."/>
            <person name="Riley R."/>
            <person name="LaButti K."/>
            <person name="Andreopoulos B."/>
            <person name="Lipzen A."/>
            <person name="Chen C."/>
            <person name="Yan M."/>
            <person name="Daum C."/>
            <person name="Ng V."/>
            <person name="Clum A."/>
            <person name="Steindorff A."/>
            <person name="Ohm R.A."/>
            <person name="Martin F."/>
            <person name="Silar P."/>
            <person name="Natvig D.O."/>
            <person name="Lalanne C."/>
            <person name="Gautier V."/>
            <person name="Ament-Velasquez S.L."/>
            <person name="Kruys A."/>
            <person name="Hutchinson M.I."/>
            <person name="Powell A.J."/>
            <person name="Barry K."/>
            <person name="Miller A.N."/>
            <person name="Grigoriev I.V."/>
            <person name="Debuchy R."/>
            <person name="Gladieux P."/>
            <person name="Hiltunen Thoren M."/>
            <person name="Johannesson H."/>
        </authorList>
    </citation>
    <scope>NUCLEOTIDE SEQUENCE</scope>
    <source>
        <strain evidence="2">CBS 118394</strain>
    </source>
</reference>
<feature type="region of interest" description="Disordered" evidence="1">
    <location>
        <begin position="131"/>
        <end position="158"/>
    </location>
</feature>
<evidence type="ECO:0000256" key="1">
    <source>
        <dbReference type="SAM" id="MobiDB-lite"/>
    </source>
</evidence>
<name>A0AAE0I598_9PEZI</name>
<protein>
    <submittedName>
        <fullName evidence="2">Uncharacterized protein</fullName>
    </submittedName>
</protein>